<sequence>MENSVQLAQVWRGDFLECTHNGHAVIVDAQGDIKGAWGNPDQVILPRSSCKILQAMPLMRSGAAQKFRLSQEQLALACSSHQGAQMHTDLVVNWLGALDLGRDDLRCGPQRPSDFSTANALVKAGQKPCQIHNNCSGKHAGFLTLNAHMGGDAEYTEMDHPVQQAALEAFEEFCDEKSAGWAIDGCSAPNFATSLGGLAGAMARIGGDADGRVLADAMARHPLLVAGEGRACSELMQACEGRAVVKTGAEGVFTAILLDQGIGIALKVDDGAMRGAEAAIAALLVRMGVAELDHPLIQKRLNVDQLNRRKIRTGVVCAAPALLA</sequence>
<dbReference type="InterPro" id="IPR010349">
    <property type="entry name" value="Asparaginase_II"/>
</dbReference>
<dbReference type="PANTHER" id="PTHR42110:SF1">
    <property type="entry name" value="L-ASPARAGINASE, PUTATIVE (AFU_ORTHOLOGUE AFUA_3G11890)-RELATED"/>
    <property type="match status" value="1"/>
</dbReference>
<keyword evidence="2" id="KW-1185">Reference proteome</keyword>
<evidence type="ECO:0000313" key="2">
    <source>
        <dbReference type="Proteomes" id="UP001156694"/>
    </source>
</evidence>
<evidence type="ECO:0000313" key="1">
    <source>
        <dbReference type="EMBL" id="GLQ35442.1"/>
    </source>
</evidence>
<protein>
    <recommendedName>
        <fullName evidence="3">Asparaginase</fullName>
    </recommendedName>
</protein>
<dbReference type="Proteomes" id="UP001156694">
    <property type="component" value="Unassembled WGS sequence"/>
</dbReference>
<comment type="caution">
    <text evidence="1">The sequence shown here is derived from an EMBL/GenBank/DDBJ whole genome shotgun (WGS) entry which is preliminary data.</text>
</comment>
<dbReference type="EMBL" id="BSNN01000004">
    <property type="protein sequence ID" value="GLQ35442.1"/>
    <property type="molecule type" value="Genomic_DNA"/>
</dbReference>
<gene>
    <name evidence="1" type="ORF">GCM10007939_17250</name>
</gene>
<accession>A0ABQ5VVI6</accession>
<dbReference type="Pfam" id="PF06089">
    <property type="entry name" value="Asparaginase_II"/>
    <property type="match status" value="1"/>
</dbReference>
<organism evidence="1 2">
    <name type="scientific">Amylibacter marinus</name>
    <dbReference type="NCBI Taxonomy" id="1475483"/>
    <lineage>
        <taxon>Bacteria</taxon>
        <taxon>Pseudomonadati</taxon>
        <taxon>Pseudomonadota</taxon>
        <taxon>Alphaproteobacteria</taxon>
        <taxon>Rhodobacterales</taxon>
        <taxon>Paracoccaceae</taxon>
        <taxon>Amylibacter</taxon>
    </lineage>
</organism>
<reference evidence="2" key="1">
    <citation type="journal article" date="2019" name="Int. J. Syst. Evol. Microbiol.">
        <title>The Global Catalogue of Microorganisms (GCM) 10K type strain sequencing project: providing services to taxonomists for standard genome sequencing and annotation.</title>
        <authorList>
            <consortium name="The Broad Institute Genomics Platform"/>
            <consortium name="The Broad Institute Genome Sequencing Center for Infectious Disease"/>
            <person name="Wu L."/>
            <person name="Ma J."/>
        </authorList>
    </citation>
    <scope>NUCLEOTIDE SEQUENCE [LARGE SCALE GENOMIC DNA]</scope>
    <source>
        <strain evidence="2">NBRC 110140</strain>
    </source>
</reference>
<dbReference type="RefSeq" id="WP_284377884.1">
    <property type="nucleotide sequence ID" value="NZ_BSNN01000004.1"/>
</dbReference>
<dbReference type="PANTHER" id="PTHR42110">
    <property type="entry name" value="L-ASPARAGINASE, PUTATIVE (AFU_ORTHOLOGUE AFUA_3G11890)-RELATED"/>
    <property type="match status" value="1"/>
</dbReference>
<name>A0ABQ5VVI6_9RHOB</name>
<proteinExistence type="predicted"/>
<evidence type="ECO:0008006" key="3">
    <source>
        <dbReference type="Google" id="ProtNLM"/>
    </source>
</evidence>